<organism evidence="1 2">
    <name type="scientific">Acaryochloris thomasi RCC1774</name>
    <dbReference type="NCBI Taxonomy" id="1764569"/>
    <lineage>
        <taxon>Bacteria</taxon>
        <taxon>Bacillati</taxon>
        <taxon>Cyanobacteriota</taxon>
        <taxon>Cyanophyceae</taxon>
        <taxon>Acaryochloridales</taxon>
        <taxon>Acaryochloridaceae</taxon>
        <taxon>Acaryochloris</taxon>
        <taxon>Acaryochloris thomasi</taxon>
    </lineage>
</organism>
<dbReference type="Gene3D" id="3.10.129.10">
    <property type="entry name" value="Hotdog Thioesterase"/>
    <property type="match status" value="1"/>
</dbReference>
<reference evidence="1 2" key="1">
    <citation type="journal article" date="2018" name="Sci. Rep.">
        <title>A novel species of the marine cyanobacterium Acaryochloris with a unique pigment content and lifestyle.</title>
        <authorList>
            <person name="Partensky F."/>
            <person name="Six C."/>
            <person name="Ratin M."/>
            <person name="Garczarek L."/>
            <person name="Vaulot D."/>
            <person name="Probert I."/>
            <person name="Calteau A."/>
            <person name="Gourvil P."/>
            <person name="Marie D."/>
            <person name="Grebert T."/>
            <person name="Bouchier C."/>
            <person name="Le Panse S."/>
            <person name="Gachenot M."/>
            <person name="Rodriguez F."/>
            <person name="Garrido J.L."/>
        </authorList>
    </citation>
    <scope>NUCLEOTIDE SEQUENCE [LARGE SCALE GENOMIC DNA]</scope>
    <source>
        <strain evidence="1 2">RCC1774</strain>
    </source>
</reference>
<name>A0A2W1J8T5_9CYAN</name>
<keyword evidence="2" id="KW-1185">Reference proteome</keyword>
<evidence type="ECO:0000313" key="2">
    <source>
        <dbReference type="Proteomes" id="UP000248857"/>
    </source>
</evidence>
<protein>
    <recommendedName>
        <fullName evidence="3">DUF4442 domain-containing protein</fullName>
    </recommendedName>
</protein>
<comment type="caution">
    <text evidence="1">The sequence shown here is derived from an EMBL/GenBank/DDBJ whole genome shotgun (WGS) entry which is preliminary data.</text>
</comment>
<evidence type="ECO:0000313" key="1">
    <source>
        <dbReference type="EMBL" id="PZD70710.1"/>
    </source>
</evidence>
<dbReference type="Proteomes" id="UP000248857">
    <property type="component" value="Unassembled WGS sequence"/>
</dbReference>
<proteinExistence type="predicted"/>
<dbReference type="EMBL" id="PQWO01000030">
    <property type="protein sequence ID" value="PZD70710.1"/>
    <property type="molecule type" value="Genomic_DNA"/>
</dbReference>
<dbReference type="AlphaFoldDB" id="A0A2W1J8T5"/>
<dbReference type="InterPro" id="IPR027961">
    <property type="entry name" value="DUF4442"/>
</dbReference>
<evidence type="ECO:0008006" key="3">
    <source>
        <dbReference type="Google" id="ProtNLM"/>
    </source>
</evidence>
<gene>
    <name evidence="1" type="ORF">C1752_10225</name>
</gene>
<dbReference type="SUPFAM" id="SSF54637">
    <property type="entry name" value="Thioesterase/thiol ester dehydrase-isomerase"/>
    <property type="match status" value="1"/>
</dbReference>
<dbReference type="InterPro" id="IPR029069">
    <property type="entry name" value="HotDog_dom_sf"/>
</dbReference>
<sequence>MMDITKVPFVKYTGIQYGTSGVLELEAREHLENHMGAVHASAQFALAETASGAHLQTLFPELVGKVIPLLRDAAIKFKAPATTSISAHVSAAEDSVASFQKQFQRKGRSSIEVTVDLIDSNNSVTCSCLFKWFIQRIESE</sequence>
<accession>A0A2W1J8T5</accession>
<dbReference type="Pfam" id="PF14539">
    <property type="entry name" value="DUF4442"/>
    <property type="match status" value="1"/>
</dbReference>